<keyword evidence="5" id="KW-1185">Reference proteome</keyword>
<accession>A0A4S3MPI9</accession>
<evidence type="ECO:0000313" key="4">
    <source>
        <dbReference type="EMBL" id="THD83079.1"/>
    </source>
</evidence>
<dbReference type="Proteomes" id="UP000309450">
    <property type="component" value="Unassembled WGS sequence"/>
</dbReference>
<evidence type="ECO:0000256" key="2">
    <source>
        <dbReference type="ARBA" id="ARBA00022525"/>
    </source>
</evidence>
<dbReference type="InterPro" id="IPR050557">
    <property type="entry name" value="RTX_toxin/Mannuronan_C5-epim"/>
</dbReference>
<dbReference type="GO" id="GO:0005576">
    <property type="term" value="C:extracellular region"/>
    <property type="evidence" value="ECO:0007669"/>
    <property type="project" value="UniProtKB-SubCell"/>
</dbReference>
<proteinExistence type="predicted"/>
<evidence type="ECO:0000256" key="3">
    <source>
        <dbReference type="SAM" id="MobiDB-lite"/>
    </source>
</evidence>
<name>A0A4S3MPI9_9RHOB</name>
<dbReference type="InterPro" id="IPR018511">
    <property type="entry name" value="Hemolysin-typ_Ca-bd_CS"/>
</dbReference>
<evidence type="ECO:0000256" key="1">
    <source>
        <dbReference type="ARBA" id="ARBA00004613"/>
    </source>
</evidence>
<keyword evidence="2" id="KW-0964">Secreted</keyword>
<dbReference type="PANTHER" id="PTHR38340:SF1">
    <property type="entry name" value="S-LAYER PROTEIN"/>
    <property type="match status" value="1"/>
</dbReference>
<feature type="region of interest" description="Disordered" evidence="3">
    <location>
        <begin position="282"/>
        <end position="306"/>
    </location>
</feature>
<dbReference type="AlphaFoldDB" id="A0A4S3MPI9"/>
<dbReference type="PROSITE" id="PS00330">
    <property type="entry name" value="HEMOLYSIN_CALCIUM"/>
    <property type="match status" value="2"/>
</dbReference>
<dbReference type="PANTHER" id="PTHR38340">
    <property type="entry name" value="S-LAYER PROTEIN"/>
    <property type="match status" value="1"/>
</dbReference>
<dbReference type="PRINTS" id="PR00313">
    <property type="entry name" value="CABNDNGRPT"/>
</dbReference>
<comment type="subcellular location">
    <subcellularLocation>
        <location evidence="1">Secreted</location>
    </subcellularLocation>
</comment>
<evidence type="ECO:0000313" key="5">
    <source>
        <dbReference type="Proteomes" id="UP000309450"/>
    </source>
</evidence>
<organism evidence="4 5">
    <name type="scientific">Aliigemmobacter aestuarii</name>
    <dbReference type="NCBI Taxonomy" id="1445661"/>
    <lineage>
        <taxon>Bacteria</taxon>
        <taxon>Pseudomonadati</taxon>
        <taxon>Pseudomonadota</taxon>
        <taxon>Alphaproteobacteria</taxon>
        <taxon>Rhodobacterales</taxon>
        <taxon>Paracoccaceae</taxon>
        <taxon>Aliigemmobacter</taxon>
    </lineage>
</organism>
<dbReference type="GO" id="GO:0005509">
    <property type="term" value="F:calcium ion binding"/>
    <property type="evidence" value="ECO:0007669"/>
    <property type="project" value="InterPro"/>
</dbReference>
<reference evidence="4 5" key="1">
    <citation type="submission" date="2019-04" db="EMBL/GenBank/DDBJ databases">
        <title>Draft genome sequence of Gemmobacter aestuarii sp. nov.</title>
        <authorList>
            <person name="Hameed A."/>
            <person name="Lin S.-Y."/>
            <person name="Shahina M."/>
            <person name="Lai W.-A."/>
            <person name="Young C.-C."/>
        </authorList>
    </citation>
    <scope>NUCLEOTIDE SEQUENCE [LARGE SCALE GENOMIC DNA]</scope>
    <source>
        <strain evidence="4 5">CC-PW-75</strain>
    </source>
</reference>
<dbReference type="Gene3D" id="2.150.10.10">
    <property type="entry name" value="Serralysin-like metalloprotease, C-terminal"/>
    <property type="match status" value="2"/>
</dbReference>
<dbReference type="InterPro" id="IPR011049">
    <property type="entry name" value="Serralysin-like_metalloprot_C"/>
</dbReference>
<gene>
    <name evidence="4" type="ORF">E7811_13165</name>
</gene>
<dbReference type="InterPro" id="IPR001343">
    <property type="entry name" value="Hemolysn_Ca-bd"/>
</dbReference>
<dbReference type="Pfam" id="PF00353">
    <property type="entry name" value="HemolysinCabind"/>
    <property type="match status" value="3"/>
</dbReference>
<comment type="caution">
    <text evidence="4">The sequence shown here is derived from an EMBL/GenBank/DDBJ whole genome shotgun (WGS) entry which is preliminary data.</text>
</comment>
<sequence>MTTTVLSGFRFDYDGQNFPVAISPSTMTVVTTEGFTARFRVVGFTPGEPLDVALEPASGSLLQLRTSGSGITPATTVYMGTVEWGADKQTQLVIFNFWDGRDETDWEFSAVIGGDPLPRFTGIESFTNWLLTVRDIGPETGALRPGVPFRLQDLDAFDRSTEDDVLIGNPLFDDWSEVPLSTGRGNDSVVGTAQNEEFLLGSGNDTGRGGAGTDRILGQDGNDLVMGGSQGDTLLGGAGRDRMKGQAGDDILSGGADTDRLNGGLGNDRLIGLGGNDNLRGAQGRDRLNGGAGNDTLDGGTGDDRMTGGAGADEFVYAMGGRRDRIADFADDEDVLRIAGHGDDSGTVLSFTTDTATGVVFDFGNGDVLTVLGITRAELRDDLIVL</sequence>
<dbReference type="SUPFAM" id="SSF51120">
    <property type="entry name" value="beta-Roll"/>
    <property type="match status" value="1"/>
</dbReference>
<protein>
    <submittedName>
        <fullName evidence="4">Calcium-binding protein</fullName>
    </submittedName>
</protein>
<dbReference type="EMBL" id="SSND01000003">
    <property type="protein sequence ID" value="THD83079.1"/>
    <property type="molecule type" value="Genomic_DNA"/>
</dbReference>